<dbReference type="Proteomes" id="UP000076079">
    <property type="component" value="Chromosome"/>
</dbReference>
<protein>
    <submittedName>
        <fullName evidence="4">Poly(3-hydroxybutyrate) depolymerase</fullName>
    </submittedName>
</protein>
<dbReference type="SUPFAM" id="SSF53474">
    <property type="entry name" value="alpha/beta-Hydrolases"/>
    <property type="match status" value="1"/>
</dbReference>
<dbReference type="EMBL" id="CP015136">
    <property type="protein sequence ID" value="AMY08346.1"/>
    <property type="molecule type" value="Genomic_DNA"/>
</dbReference>
<dbReference type="PANTHER" id="PTHR43037:SF5">
    <property type="entry name" value="FERULOYL ESTERASE"/>
    <property type="match status" value="1"/>
</dbReference>
<proteinExistence type="predicted"/>
<dbReference type="Gene3D" id="3.40.50.1820">
    <property type="entry name" value="alpha/beta hydrolase"/>
    <property type="match status" value="1"/>
</dbReference>
<dbReference type="InterPro" id="IPR050955">
    <property type="entry name" value="Plant_Biomass_Hydrol_Est"/>
</dbReference>
<reference evidence="4 5" key="1">
    <citation type="journal article" date="2016" name="Genome Announc.">
        <title>First Complete Genome Sequence of a Subdivision 6 Acidobacterium Strain.</title>
        <authorList>
            <person name="Huang S."/>
            <person name="Vieira S."/>
            <person name="Bunk B."/>
            <person name="Riedel T."/>
            <person name="Sproer C."/>
            <person name="Overmann J."/>
        </authorList>
    </citation>
    <scope>NUCLEOTIDE SEQUENCE [LARGE SCALE GENOMIC DNA]</scope>
    <source>
        <strain evidence="5">DSM 100886 HEG_-6_39</strain>
    </source>
</reference>
<feature type="chain" id="PRO_5007511415" evidence="3">
    <location>
        <begin position="23"/>
        <end position="386"/>
    </location>
</feature>
<dbReference type="RefSeq" id="WP_110170195.1">
    <property type="nucleotide sequence ID" value="NZ_CP015136.1"/>
</dbReference>
<keyword evidence="2" id="KW-0378">Hydrolase</keyword>
<dbReference type="InterPro" id="IPR029058">
    <property type="entry name" value="AB_hydrolase_fold"/>
</dbReference>
<dbReference type="GO" id="GO:0016787">
    <property type="term" value="F:hydrolase activity"/>
    <property type="evidence" value="ECO:0007669"/>
    <property type="project" value="UniProtKB-KW"/>
</dbReference>
<name>A0A143PIW0_LUTPR</name>
<keyword evidence="5" id="KW-1185">Reference proteome</keyword>
<evidence type="ECO:0000256" key="2">
    <source>
        <dbReference type="ARBA" id="ARBA00022801"/>
    </source>
</evidence>
<organism evidence="4 5">
    <name type="scientific">Luteitalea pratensis</name>
    <dbReference type="NCBI Taxonomy" id="1855912"/>
    <lineage>
        <taxon>Bacteria</taxon>
        <taxon>Pseudomonadati</taxon>
        <taxon>Acidobacteriota</taxon>
        <taxon>Vicinamibacteria</taxon>
        <taxon>Vicinamibacterales</taxon>
        <taxon>Vicinamibacteraceae</taxon>
        <taxon>Luteitalea</taxon>
    </lineage>
</organism>
<feature type="signal peptide" evidence="3">
    <location>
        <begin position="1"/>
        <end position="22"/>
    </location>
</feature>
<keyword evidence="1 3" id="KW-0732">Signal</keyword>
<dbReference type="PANTHER" id="PTHR43037">
    <property type="entry name" value="UNNAMED PRODUCT-RELATED"/>
    <property type="match status" value="1"/>
</dbReference>
<evidence type="ECO:0000256" key="3">
    <source>
        <dbReference type="SAM" id="SignalP"/>
    </source>
</evidence>
<evidence type="ECO:0000313" key="5">
    <source>
        <dbReference type="Proteomes" id="UP000076079"/>
    </source>
</evidence>
<dbReference type="STRING" id="1855912.LuPra_01540"/>
<accession>A0A143PIW0</accession>
<sequence precursor="true">MLARGAWILSVMALVWAGTASAQTLPRGQVIEAVTPLGDATQTYALYLPSTYSTDRAWPILIGFHPGARGRAIVDTYRDAAEGYGFIVAGSNTSRNGSWDVSLRAANAMLQDIGQRFAVDGKRIYLTGHSGGSRVALQIALANKTIAGVIASSAGYPDGRPRSSVRFPIFATAGVADFNYIEMRTLGRALKTPHRVVIFKGGHTLPPPDVAMQAIEWLELQAMASGARTKDGSLVDQFWATQERAVADAGETAATVHLLRAMVDDFRALRDVKAIETRAAELARRNDIKRALDRERAEDDKETQALDEFARYQAGLTDDTLRVQSLHSLKRFLAELHAQATAAEESPERARARRVLRVVTMGAAEYTQDAEYSRLLQQYRLPGTSR</sequence>
<dbReference type="KEGG" id="abac:LuPra_01540"/>
<reference evidence="5" key="2">
    <citation type="submission" date="2016-04" db="EMBL/GenBank/DDBJ databases">
        <title>First Complete Genome Sequence of a Subdivision 6 Acidobacterium.</title>
        <authorList>
            <person name="Huang S."/>
            <person name="Vieira S."/>
            <person name="Bunk B."/>
            <person name="Riedel T."/>
            <person name="Sproeer C."/>
            <person name="Overmann J."/>
        </authorList>
    </citation>
    <scope>NUCLEOTIDE SEQUENCE [LARGE SCALE GENOMIC DNA]</scope>
    <source>
        <strain evidence="5">DSM 100886 HEG_-6_39</strain>
    </source>
</reference>
<evidence type="ECO:0000256" key="1">
    <source>
        <dbReference type="ARBA" id="ARBA00022729"/>
    </source>
</evidence>
<evidence type="ECO:0000313" key="4">
    <source>
        <dbReference type="EMBL" id="AMY08346.1"/>
    </source>
</evidence>
<gene>
    <name evidence="4" type="ORF">LuPra_01540</name>
</gene>
<dbReference type="OrthoDB" id="9764953at2"/>
<dbReference type="AlphaFoldDB" id="A0A143PIW0"/>